<dbReference type="NCBIfam" id="NF009789">
    <property type="entry name" value="PRK13281.1"/>
    <property type="match status" value="1"/>
</dbReference>
<evidence type="ECO:0000256" key="1">
    <source>
        <dbReference type="ARBA" id="ARBA00022503"/>
    </source>
</evidence>
<dbReference type="AlphaFoldDB" id="A0A420WEC9"/>
<feature type="active site" evidence="3">
    <location>
        <position position="170"/>
    </location>
</feature>
<dbReference type="GO" id="GO:0019544">
    <property type="term" value="P:L-arginine catabolic process to L-glutamate"/>
    <property type="evidence" value="ECO:0007669"/>
    <property type="project" value="UniProtKB-UniRule"/>
</dbReference>
<reference evidence="5 6" key="1">
    <citation type="submission" date="2018-10" db="EMBL/GenBank/DDBJ databases">
        <title>Genomic Encyclopedia of Type Strains, Phase IV (KMG-IV): sequencing the most valuable type-strain genomes for metagenomic binning, comparative biology and taxonomic classification.</title>
        <authorList>
            <person name="Goeker M."/>
        </authorList>
    </citation>
    <scope>NUCLEOTIDE SEQUENCE [LARGE SCALE GENOMIC DNA]</scope>
    <source>
        <strain evidence="5 6">DSM 22008</strain>
    </source>
</reference>
<evidence type="ECO:0000313" key="5">
    <source>
        <dbReference type="EMBL" id="RKQ69387.1"/>
    </source>
</evidence>
<comment type="subunit">
    <text evidence="3">Homodimer.</text>
</comment>
<comment type="catalytic activity">
    <reaction evidence="3">
        <text>N(2)-succinyl-L-arginine + 2 H2O + 2 H(+) = N(2)-succinyl-L-ornithine + 2 NH4(+) + CO2</text>
        <dbReference type="Rhea" id="RHEA:19533"/>
        <dbReference type="ChEBI" id="CHEBI:15377"/>
        <dbReference type="ChEBI" id="CHEBI:15378"/>
        <dbReference type="ChEBI" id="CHEBI:16526"/>
        <dbReference type="ChEBI" id="CHEBI:28938"/>
        <dbReference type="ChEBI" id="CHEBI:58241"/>
        <dbReference type="ChEBI" id="CHEBI:58514"/>
        <dbReference type="EC" id="3.5.3.23"/>
    </reaction>
</comment>
<dbReference type="HAMAP" id="MF_01172">
    <property type="entry name" value="AstB"/>
    <property type="match status" value="1"/>
</dbReference>
<protein>
    <recommendedName>
        <fullName evidence="3 4">N-succinylarginine dihydrolase</fullName>
        <ecNumber evidence="3 4">3.5.3.23</ecNumber>
    </recommendedName>
</protein>
<dbReference type="RefSeq" id="WP_121102001.1">
    <property type="nucleotide sequence ID" value="NZ_RBII01000002.1"/>
</dbReference>
<feature type="binding site" evidence="3">
    <location>
        <position position="109"/>
    </location>
    <ligand>
        <name>substrate</name>
    </ligand>
</feature>
<feature type="binding site" evidence="3">
    <location>
        <position position="246"/>
    </location>
    <ligand>
        <name>substrate</name>
    </ligand>
</feature>
<keyword evidence="1 3" id="KW-0056">Arginine metabolism</keyword>
<comment type="function">
    <text evidence="3">Catalyzes the hydrolysis of N(2)-succinylarginine into N(2)-succinylornithine, ammonia and CO(2).</text>
</comment>
<sequence length="443" mass="47868">MSVELNIDGLVGPTHNYAGLSFGNIASSGNKGAISNPKAAALQGLQKMRTLVNMGLPQAVMPPHARPLTYYLRGLGFNGTDSAVHESAWKANPALVANLMSASPMWTANAATVSPSIDTADGKVHLTAANLVAMPHRSIEAPQTERLLQAILPKAVIHPALPSNTVFGDEGAANHNRMSQSHGDKGLEIFVYGREALSDEPSTKFPGRQTLEASKAVGRLHGLDEAATLYLRQSAKAIDAGAFHNDVVCVTNGTVMFFHKDAFDDVAAMQNVVREKAKPLGFEPEFLMADIPLEDTIQSYLFNSQLLSLPNGKMGLILPKNVENTPSAKAFVDHCIAGNNPVSEAHYLDLKQSMQNGGGPACLRLRVPLTDEELKQVHSPMLMDEAKLQSLDEWVNKYYREALSRDDLGDPALMIECRTALDDLTQRLSLGSIYDFQMEGGAQ</sequence>
<keyword evidence="2 3" id="KW-0378">Hydrolase</keyword>
<evidence type="ECO:0000256" key="2">
    <source>
        <dbReference type="ARBA" id="ARBA00022801"/>
    </source>
</evidence>
<dbReference type="InParanoid" id="A0A420WEC9"/>
<dbReference type="EC" id="3.5.3.23" evidence="3 4"/>
<comment type="caution">
    <text evidence="5">The sequence shown here is derived from an EMBL/GenBank/DDBJ whole genome shotgun (WGS) entry which is preliminary data.</text>
</comment>
<dbReference type="OrthoDB" id="248552at2"/>
<proteinExistence type="inferred from homology"/>
<dbReference type="InterPro" id="IPR007079">
    <property type="entry name" value="SuccinylArg_d-Hdrlase_AstB"/>
</dbReference>
<feature type="active site" description="Nucleophile" evidence="3">
    <location>
        <position position="362"/>
    </location>
</feature>
<dbReference type="PANTHER" id="PTHR30420">
    <property type="entry name" value="N-SUCCINYLARGININE DIHYDROLASE"/>
    <property type="match status" value="1"/>
</dbReference>
<feature type="binding site" evidence="3">
    <location>
        <position position="208"/>
    </location>
    <ligand>
        <name>substrate</name>
    </ligand>
</feature>
<comment type="similarity">
    <text evidence="3">Belongs to the succinylarginine dihydrolase family.</text>
</comment>
<dbReference type="EMBL" id="RBII01000002">
    <property type="protein sequence ID" value="RKQ69387.1"/>
    <property type="molecule type" value="Genomic_DNA"/>
</dbReference>
<dbReference type="PANTHER" id="PTHR30420:SF2">
    <property type="entry name" value="N-SUCCINYLARGININE DIHYDROLASE"/>
    <property type="match status" value="1"/>
</dbReference>
<feature type="binding site" evidence="3">
    <location>
        <begin position="18"/>
        <end position="27"/>
    </location>
    <ligand>
        <name>substrate</name>
    </ligand>
</feature>
<evidence type="ECO:0000256" key="4">
    <source>
        <dbReference type="NCBIfam" id="TIGR03241"/>
    </source>
</evidence>
<keyword evidence="6" id="KW-1185">Reference proteome</keyword>
<dbReference type="UniPathway" id="UPA00185">
    <property type="reaction ID" value="UER00280"/>
</dbReference>
<evidence type="ECO:0000313" key="6">
    <source>
        <dbReference type="Proteomes" id="UP000282211"/>
    </source>
</evidence>
<dbReference type="GO" id="GO:0009015">
    <property type="term" value="F:N-succinylarginine dihydrolase activity"/>
    <property type="evidence" value="ECO:0007669"/>
    <property type="project" value="UniProtKB-UniRule"/>
</dbReference>
<dbReference type="Pfam" id="PF04996">
    <property type="entry name" value="AstB"/>
    <property type="match status" value="1"/>
</dbReference>
<dbReference type="FunCoup" id="A0A420WEC9">
    <property type="interactions" value="12"/>
</dbReference>
<feature type="binding site" evidence="3">
    <location>
        <position position="356"/>
    </location>
    <ligand>
        <name>substrate</name>
    </ligand>
</feature>
<feature type="binding site" evidence="3">
    <location>
        <begin position="136"/>
        <end position="137"/>
    </location>
    <ligand>
        <name>substrate</name>
    </ligand>
</feature>
<gene>
    <name evidence="3" type="primary">astB</name>
    <name evidence="5" type="ORF">DES40_2187</name>
</gene>
<organism evidence="5 6">
    <name type="scientific">Litorimonas taeanensis</name>
    <dbReference type="NCBI Taxonomy" id="568099"/>
    <lineage>
        <taxon>Bacteria</taxon>
        <taxon>Pseudomonadati</taxon>
        <taxon>Pseudomonadota</taxon>
        <taxon>Alphaproteobacteria</taxon>
        <taxon>Maricaulales</taxon>
        <taxon>Robiginitomaculaceae</taxon>
    </lineage>
</organism>
<name>A0A420WEC9_9PROT</name>
<dbReference type="Gene3D" id="3.75.10.20">
    <property type="entry name" value="Succinylarginine dihydrolase"/>
    <property type="match status" value="1"/>
</dbReference>
<dbReference type="NCBIfam" id="TIGR03241">
    <property type="entry name" value="arg_catab_astB"/>
    <property type="match status" value="1"/>
</dbReference>
<feature type="active site" evidence="3">
    <location>
        <position position="244"/>
    </location>
</feature>
<dbReference type="GO" id="GO:0019545">
    <property type="term" value="P:L-arginine catabolic process to succinate"/>
    <property type="evidence" value="ECO:0007669"/>
    <property type="project" value="UniProtKB-UniRule"/>
</dbReference>
<dbReference type="InterPro" id="IPR037031">
    <property type="entry name" value="AstB_sf"/>
</dbReference>
<dbReference type="SUPFAM" id="SSF55909">
    <property type="entry name" value="Pentein"/>
    <property type="match status" value="1"/>
</dbReference>
<evidence type="ECO:0000256" key="3">
    <source>
        <dbReference type="HAMAP-Rule" id="MF_01172"/>
    </source>
</evidence>
<dbReference type="Proteomes" id="UP000282211">
    <property type="component" value="Unassembled WGS sequence"/>
</dbReference>
<comment type="pathway">
    <text evidence="3">Amino-acid degradation; L-arginine degradation via AST pathway; L-glutamate and succinate from L-arginine: step 2/5.</text>
</comment>
<accession>A0A420WEC9</accession>